<gene>
    <name evidence="1" type="ORF">J2Z53_001039</name>
</gene>
<name>A0ABS4EZN2_9CLOT</name>
<protein>
    <recommendedName>
        <fullName evidence="3">DUF4829 domain-containing protein</fullName>
    </recommendedName>
</protein>
<comment type="caution">
    <text evidence="1">The sequence shown here is derived from an EMBL/GenBank/DDBJ whole genome shotgun (WGS) entry which is preliminary data.</text>
</comment>
<dbReference type="Proteomes" id="UP000783390">
    <property type="component" value="Unassembled WGS sequence"/>
</dbReference>
<evidence type="ECO:0000313" key="1">
    <source>
        <dbReference type="EMBL" id="MBP1889458.1"/>
    </source>
</evidence>
<keyword evidence="2" id="KW-1185">Reference proteome</keyword>
<evidence type="ECO:0008006" key="3">
    <source>
        <dbReference type="Google" id="ProtNLM"/>
    </source>
</evidence>
<reference evidence="1 2" key="1">
    <citation type="submission" date="2021-03" db="EMBL/GenBank/DDBJ databases">
        <title>Genomic Encyclopedia of Type Strains, Phase IV (KMG-IV): sequencing the most valuable type-strain genomes for metagenomic binning, comparative biology and taxonomic classification.</title>
        <authorList>
            <person name="Goeker M."/>
        </authorList>
    </citation>
    <scope>NUCLEOTIDE SEQUENCE [LARGE SCALE GENOMIC DNA]</scope>
    <source>
        <strain evidence="1 2">DSM 3984</strain>
    </source>
</reference>
<evidence type="ECO:0000313" key="2">
    <source>
        <dbReference type="Proteomes" id="UP000783390"/>
    </source>
</evidence>
<sequence length="127" mass="14931">MVNNKNKNLNRKISRKKLFKINQRKRRRISLCIILLLILSSIFIAKKTFTYFKCKNISTAVEYIMTTNVDNAFLRVKNMELKFSDGSYAVVEAFGLSKEKPHTSQKVECHLIKKNNIWKLNNSYLLK</sequence>
<organism evidence="1 2">
    <name type="scientific">Clostridium moniliforme</name>
    <dbReference type="NCBI Taxonomy" id="39489"/>
    <lineage>
        <taxon>Bacteria</taxon>
        <taxon>Bacillati</taxon>
        <taxon>Bacillota</taxon>
        <taxon>Clostridia</taxon>
        <taxon>Eubacteriales</taxon>
        <taxon>Clostridiaceae</taxon>
        <taxon>Clostridium</taxon>
    </lineage>
</organism>
<dbReference type="EMBL" id="JAGGJZ010000002">
    <property type="protein sequence ID" value="MBP1889458.1"/>
    <property type="molecule type" value="Genomic_DNA"/>
</dbReference>
<proteinExistence type="predicted"/>
<dbReference type="RefSeq" id="WP_209796153.1">
    <property type="nucleotide sequence ID" value="NZ_JAGGJZ010000002.1"/>
</dbReference>
<accession>A0ABS4EZN2</accession>